<dbReference type="InterPro" id="IPR011545">
    <property type="entry name" value="DEAD/DEAH_box_helicase_dom"/>
</dbReference>
<feature type="region of interest" description="Disordered" evidence="23">
    <location>
        <begin position="1"/>
        <end position="70"/>
    </location>
</feature>
<feature type="region of interest" description="Disordered" evidence="23">
    <location>
        <begin position="1477"/>
        <end position="1544"/>
    </location>
</feature>
<feature type="domain" description="Helicase ATP-binding" evidence="25">
    <location>
        <begin position="816"/>
        <end position="993"/>
    </location>
</feature>
<dbReference type="GO" id="GO:0005634">
    <property type="term" value="C:nucleus"/>
    <property type="evidence" value="ECO:0007669"/>
    <property type="project" value="UniProtKB-SubCell"/>
</dbReference>
<dbReference type="Gene3D" id="1.10.10.10">
    <property type="entry name" value="Winged helix-like DNA-binding domain superfamily/Winged helix DNA-binding domain"/>
    <property type="match status" value="1"/>
</dbReference>
<dbReference type="InterPro" id="IPR002121">
    <property type="entry name" value="HRDC_dom"/>
</dbReference>
<evidence type="ECO:0000256" key="7">
    <source>
        <dbReference type="ARBA" id="ARBA00022763"/>
    </source>
</evidence>
<dbReference type="FunFam" id="3.40.50.300:FF:000537">
    <property type="entry name" value="Bloom syndrome RecQ-like helicase"/>
    <property type="match status" value="1"/>
</dbReference>
<dbReference type="PROSITE" id="PS51194">
    <property type="entry name" value="HELICASE_CTER"/>
    <property type="match status" value="1"/>
</dbReference>
<dbReference type="Pfam" id="PF00570">
    <property type="entry name" value="HRDC"/>
    <property type="match status" value="1"/>
</dbReference>
<dbReference type="GO" id="GO:0007131">
    <property type="term" value="P:reciprocal meiotic recombination"/>
    <property type="evidence" value="ECO:0007669"/>
    <property type="project" value="UniProtKB-ARBA"/>
</dbReference>
<keyword evidence="10" id="KW-0862">Zinc</keyword>
<feature type="domain" description="Helicase C-terminal" evidence="26">
    <location>
        <begin position="1016"/>
        <end position="1165"/>
    </location>
</feature>
<dbReference type="GO" id="GO:0046872">
    <property type="term" value="F:metal ion binding"/>
    <property type="evidence" value="ECO:0007669"/>
    <property type="project" value="UniProtKB-KW"/>
</dbReference>
<feature type="compositionally biased region" description="Polar residues" evidence="23">
    <location>
        <begin position="1"/>
        <end position="37"/>
    </location>
</feature>
<protein>
    <recommendedName>
        <fullName evidence="20">RecQ-like DNA helicase BLM</fullName>
        <ecNumber evidence="17">5.6.2.4</ecNumber>
    </recommendedName>
    <alternativeName>
        <fullName evidence="21">Bloom syndrome protein homolog</fullName>
    </alternativeName>
    <alternativeName>
        <fullName evidence="18">DNA 3'-5' helicase BLM</fullName>
    </alternativeName>
    <alternativeName>
        <fullName evidence="22">RecQ helicase homolog</fullName>
    </alternativeName>
</protein>
<dbReference type="GO" id="GO:0005524">
    <property type="term" value="F:ATP binding"/>
    <property type="evidence" value="ECO:0007669"/>
    <property type="project" value="UniProtKB-KW"/>
</dbReference>
<dbReference type="InterPro" id="IPR036388">
    <property type="entry name" value="WH-like_DNA-bd_sf"/>
</dbReference>
<feature type="compositionally biased region" description="Polar residues" evidence="23">
    <location>
        <begin position="247"/>
        <end position="264"/>
    </location>
</feature>
<evidence type="ECO:0000256" key="16">
    <source>
        <dbReference type="ARBA" id="ARBA00034617"/>
    </source>
</evidence>
<evidence type="ECO:0000256" key="20">
    <source>
        <dbReference type="ARBA" id="ARBA00073450"/>
    </source>
</evidence>
<keyword evidence="7" id="KW-0227">DNA damage</keyword>
<evidence type="ECO:0000259" key="24">
    <source>
        <dbReference type="PROSITE" id="PS50967"/>
    </source>
</evidence>
<keyword evidence="4" id="KW-0235">DNA replication</keyword>
<dbReference type="Pfam" id="PF00270">
    <property type="entry name" value="DEAD"/>
    <property type="match status" value="1"/>
</dbReference>
<feature type="compositionally biased region" description="Low complexity" evidence="23">
    <location>
        <begin position="1495"/>
        <end position="1506"/>
    </location>
</feature>
<feature type="region of interest" description="Disordered" evidence="23">
    <location>
        <begin position="243"/>
        <end position="267"/>
    </location>
</feature>
<dbReference type="InterPro" id="IPR002464">
    <property type="entry name" value="DNA/RNA_helicase_DEAH_CS"/>
</dbReference>
<dbReference type="Pfam" id="PF09382">
    <property type="entry name" value="RQC"/>
    <property type="match status" value="1"/>
</dbReference>
<keyword evidence="9" id="KW-0347">Helicase</keyword>
<gene>
    <name evidence="27" type="ORF">NEZAVI_LOCUS11464</name>
</gene>
<comment type="catalytic activity">
    <reaction evidence="19">
        <text>ATP + H2O = ADP + phosphate + H(+)</text>
        <dbReference type="Rhea" id="RHEA:13065"/>
        <dbReference type="ChEBI" id="CHEBI:15377"/>
        <dbReference type="ChEBI" id="CHEBI:15378"/>
        <dbReference type="ChEBI" id="CHEBI:30616"/>
        <dbReference type="ChEBI" id="CHEBI:43474"/>
        <dbReference type="ChEBI" id="CHEBI:456216"/>
    </reaction>
</comment>
<dbReference type="InterPro" id="IPR010997">
    <property type="entry name" value="HRDC-like_sf"/>
</dbReference>
<keyword evidence="28" id="KW-1185">Reference proteome</keyword>
<comment type="cofactor">
    <cofactor evidence="1">
        <name>Zn(2+)</name>
        <dbReference type="ChEBI" id="CHEBI:29105"/>
    </cofactor>
</comment>
<dbReference type="FunFam" id="3.40.50.300:FF:000340">
    <property type="entry name" value="Bloom syndrome, RecQ helicase"/>
    <property type="match status" value="1"/>
</dbReference>
<evidence type="ECO:0000256" key="1">
    <source>
        <dbReference type="ARBA" id="ARBA00001947"/>
    </source>
</evidence>
<dbReference type="FunFam" id="1.10.10.10:FF:000495">
    <property type="entry name" value="RecQ family helicase MusN"/>
    <property type="match status" value="1"/>
</dbReference>
<dbReference type="GO" id="GO:0003677">
    <property type="term" value="F:DNA binding"/>
    <property type="evidence" value="ECO:0007669"/>
    <property type="project" value="UniProtKB-KW"/>
</dbReference>
<evidence type="ECO:0000256" key="6">
    <source>
        <dbReference type="ARBA" id="ARBA00022741"/>
    </source>
</evidence>
<feature type="domain" description="HRDC" evidence="24">
    <location>
        <begin position="1362"/>
        <end position="1442"/>
    </location>
</feature>
<feature type="compositionally biased region" description="Basic and acidic residues" evidence="23">
    <location>
        <begin position="103"/>
        <end position="113"/>
    </location>
</feature>
<dbReference type="Pfam" id="PF16124">
    <property type="entry name" value="RecQ_Zn_bind"/>
    <property type="match status" value="1"/>
</dbReference>
<evidence type="ECO:0000259" key="25">
    <source>
        <dbReference type="PROSITE" id="PS51192"/>
    </source>
</evidence>
<evidence type="ECO:0000313" key="27">
    <source>
        <dbReference type="EMBL" id="CAH1402704.1"/>
    </source>
</evidence>
<dbReference type="PROSITE" id="PS50967">
    <property type="entry name" value="HRDC"/>
    <property type="match status" value="1"/>
</dbReference>
<feature type="region of interest" description="Disordered" evidence="23">
    <location>
        <begin position="1332"/>
        <end position="1359"/>
    </location>
</feature>
<feature type="compositionally biased region" description="Low complexity" evidence="23">
    <location>
        <begin position="588"/>
        <end position="597"/>
    </location>
</feature>
<dbReference type="InterPro" id="IPR004589">
    <property type="entry name" value="DNA_helicase_ATP-dep_RecQ"/>
</dbReference>
<evidence type="ECO:0000256" key="15">
    <source>
        <dbReference type="ARBA" id="ARBA00023242"/>
    </source>
</evidence>
<feature type="compositionally biased region" description="Low complexity" evidence="23">
    <location>
        <begin position="38"/>
        <end position="61"/>
    </location>
</feature>
<dbReference type="EMBL" id="OV725081">
    <property type="protein sequence ID" value="CAH1402704.1"/>
    <property type="molecule type" value="Genomic_DNA"/>
</dbReference>
<dbReference type="GO" id="GO:0016787">
    <property type="term" value="F:hydrolase activity"/>
    <property type="evidence" value="ECO:0007669"/>
    <property type="project" value="UniProtKB-KW"/>
</dbReference>
<dbReference type="InterPro" id="IPR032284">
    <property type="entry name" value="RecQ_Zn-bd"/>
</dbReference>
<feature type="region of interest" description="Disordered" evidence="23">
    <location>
        <begin position="91"/>
        <end position="113"/>
    </location>
</feature>
<sequence length="1544" mass="170753">MSFMSQTISKNSLRSSLSTAKLKSKQGTITELFSRQLTNTASNDAAETSSNNNTNNSCSDSGKGNSNEGQNEVEDEIIYSSQESLSKISQDVTIIDSSPSSSPEKDLSRIKSLERSRSDVINISSTVETPDEAGKKFQNVSSLDSSNNRIQTKKKRTVIISSDDSSHDERVSPKKEVKKTFLLKKPSSLISSNPSKAGLFATPQKKIIRKIVADSPKKVQNIETDAVSKTNENKIVENNLKKKIQKPSRSTTGKTSNEISNGNTGDCEDSVDECLATWLDSMSSHPAVLSKLPAKASEKDLRDIYKDLEDCEYEIMDKAFSILVNLPSFVSELIPSLKGDSALLKKLQVFRQMMKAKMKRTRLLLRNKTKTQKDSFLASSSDLNTSIESDCLPDSKTSSINISDNNAVNETPPSHHFSGSNNIKKSNSCVSPKNIYSDFSLMRSSKPGSSVLGLSRCEQTNETFNQAGASASLTSQSTDNMMNNIVSGDKLKGLTSENNFKQTNSPSTSGFKLKQPSMLLKSLSSSVHNDVGPSTNKTFPSTNENSFVRASDYNSSENLTPSNPGNSSVFELSTNTALTSENFSQVRSSSNLTSKSSDNLMNSTISDDKLKGLTSEDNFKQIKSPSTSGFKLKQPSMLLKSLNSSGFTDESPSINKTFPSNNENSSVRSSGFKSSEITNVCNFNKDFSVKENFESYVPKNSIGLSALKNDSFKNNLSESLTTATPKSSTITDYEPSTQYTPVFSKPVKPLNISQTSLGYNESPKDFEPTISSFGNVNISSTKEFSSTNYPHSAEMMKVFRTKFGLHKFRPNQMEAINAAMLNYDCFILMPTGGGKSLCYQLPAILSKGTTIVISPLKSLIFDQTEKLKSLDINAACLTSEASLTEANRIYHHLSVNKNQTDIKLLFVTPEKISNSDRLNSVFETMYNNGLLSRFVIDEAHCVSQWGHDFRPDYKRLSLLRTKYPNVPIMALTATATPRVRKDILHQLSLKEPKWFLSSFDRPNLKYEVRNLSGKAALLEVLGLLKTRFAKDCGIIYCLSRNDCDSLAHNLKLNQIKAAAYHAGLSDDQRCTVQTKWITDKIQVVCATIAFGMGIDKPDVRYVIHYSLPKSLEGYYQEAGRAGRDGDRANCLLYYSYKDMHRIRKIIEMDRDGTEASKKTHLDNLWKMVRFCENKTECRRVMQLNYFGEQFSREQCRSRPSTACDNCLSKDEYNVEDVTSIAKELVSAVKEVCGDVRTSSWGSNFTYLHIIDIFKGSASKKVIQSGHNKLRLHGLGKSWNRVDSERLIHKLTLDGYLGEIHVASKDGIVNAYVKVGPKADLLIQGKAKVELPMKKDSSNGKGKGAVASTSSTKDAETENEEVKKIEDACYAALREKVREIALQLHVSTNSVMTAEALKAMSQSLPETEEEMLNVVGVTKANFDKYGQQLLEIISEYAFARDVLLCERANKETEEAGPSGESWESSPYFESPVSVQIGTKRKGRFRGRGRAKRARGRSTSSAGSSTRSVTRRNFKGAKKKPSPKKKAVGSGSRGRGRGVYIPLPKF</sequence>
<dbReference type="Proteomes" id="UP001152798">
    <property type="component" value="Chromosome 5"/>
</dbReference>
<dbReference type="PROSITE" id="PS00690">
    <property type="entry name" value="DEAH_ATP_HELICASE"/>
    <property type="match status" value="1"/>
</dbReference>
<dbReference type="GO" id="GO:0005694">
    <property type="term" value="C:chromosome"/>
    <property type="evidence" value="ECO:0007669"/>
    <property type="project" value="TreeGrafter"/>
</dbReference>
<keyword evidence="11" id="KW-0067">ATP-binding</keyword>
<dbReference type="GO" id="GO:0009378">
    <property type="term" value="F:four-way junction helicase activity"/>
    <property type="evidence" value="ECO:0007669"/>
    <property type="project" value="TreeGrafter"/>
</dbReference>
<evidence type="ECO:0000256" key="17">
    <source>
        <dbReference type="ARBA" id="ARBA00034808"/>
    </source>
</evidence>
<evidence type="ECO:0000256" key="23">
    <source>
        <dbReference type="SAM" id="MobiDB-lite"/>
    </source>
</evidence>
<feature type="region of interest" description="Disordered" evidence="23">
    <location>
        <begin position="404"/>
        <end position="423"/>
    </location>
</feature>
<dbReference type="SUPFAM" id="SSF52540">
    <property type="entry name" value="P-loop containing nucleoside triphosphate hydrolases"/>
    <property type="match status" value="1"/>
</dbReference>
<dbReference type="SUPFAM" id="SSF46785">
    <property type="entry name" value="Winged helix' DNA-binding domain"/>
    <property type="match status" value="1"/>
</dbReference>
<dbReference type="Pfam" id="PF00271">
    <property type="entry name" value="Helicase_C"/>
    <property type="match status" value="1"/>
</dbReference>
<dbReference type="OrthoDB" id="10261556at2759"/>
<feature type="region of interest" description="Disordered" evidence="23">
    <location>
        <begin position="644"/>
        <end position="669"/>
    </location>
</feature>
<evidence type="ECO:0000256" key="10">
    <source>
        <dbReference type="ARBA" id="ARBA00022833"/>
    </source>
</evidence>
<name>A0A9P0HIF4_NEZVI</name>
<evidence type="ECO:0000259" key="26">
    <source>
        <dbReference type="PROSITE" id="PS51194"/>
    </source>
</evidence>
<evidence type="ECO:0000256" key="14">
    <source>
        <dbReference type="ARBA" id="ARBA00023235"/>
    </source>
</evidence>
<dbReference type="GO" id="GO:0043138">
    <property type="term" value="F:3'-5' DNA helicase activity"/>
    <property type="evidence" value="ECO:0007669"/>
    <property type="project" value="UniProtKB-EC"/>
</dbReference>
<dbReference type="InterPro" id="IPR001650">
    <property type="entry name" value="Helicase_C-like"/>
</dbReference>
<dbReference type="SMART" id="SM00341">
    <property type="entry name" value="HRDC"/>
    <property type="match status" value="1"/>
</dbReference>
<dbReference type="PROSITE" id="PS51192">
    <property type="entry name" value="HELICASE_ATP_BIND_1"/>
    <property type="match status" value="1"/>
</dbReference>
<proteinExistence type="inferred from homology"/>
<feature type="compositionally biased region" description="Basic residues" evidence="23">
    <location>
        <begin position="1507"/>
        <end position="1525"/>
    </location>
</feature>
<keyword evidence="13" id="KW-0234">DNA repair</keyword>
<comment type="catalytic activity">
    <reaction evidence="16">
        <text>Couples ATP hydrolysis with the unwinding of duplex DNA by translocating in the 3'-5' direction.</text>
        <dbReference type="EC" id="5.6.2.4"/>
    </reaction>
</comment>
<evidence type="ECO:0000256" key="22">
    <source>
        <dbReference type="ARBA" id="ARBA00076271"/>
    </source>
</evidence>
<comment type="subcellular location">
    <subcellularLocation>
        <location evidence="2">Nucleus</location>
    </subcellularLocation>
</comment>
<dbReference type="PANTHER" id="PTHR13710:SF153">
    <property type="entry name" value="RECQ-LIKE DNA HELICASE BLM"/>
    <property type="match status" value="1"/>
</dbReference>
<dbReference type="PANTHER" id="PTHR13710">
    <property type="entry name" value="DNA HELICASE RECQ FAMILY MEMBER"/>
    <property type="match status" value="1"/>
</dbReference>
<dbReference type="EC" id="5.6.2.4" evidence="17"/>
<evidence type="ECO:0000256" key="4">
    <source>
        <dbReference type="ARBA" id="ARBA00022705"/>
    </source>
</evidence>
<dbReference type="Gene3D" id="1.10.150.80">
    <property type="entry name" value="HRDC domain"/>
    <property type="match status" value="1"/>
</dbReference>
<dbReference type="SMART" id="SM00487">
    <property type="entry name" value="DEXDc"/>
    <property type="match status" value="1"/>
</dbReference>
<comment type="similarity">
    <text evidence="3">Belongs to the helicase family. RecQ subfamily.</text>
</comment>
<dbReference type="NCBIfam" id="TIGR00614">
    <property type="entry name" value="recQ_fam"/>
    <property type="match status" value="1"/>
</dbReference>
<keyword evidence="6" id="KW-0547">Nucleotide-binding</keyword>
<evidence type="ECO:0000256" key="5">
    <source>
        <dbReference type="ARBA" id="ARBA00022723"/>
    </source>
</evidence>
<dbReference type="InterPro" id="IPR027417">
    <property type="entry name" value="P-loop_NTPase"/>
</dbReference>
<dbReference type="Gene3D" id="3.40.50.300">
    <property type="entry name" value="P-loop containing nucleotide triphosphate hydrolases"/>
    <property type="match status" value="2"/>
</dbReference>
<evidence type="ECO:0000256" key="2">
    <source>
        <dbReference type="ARBA" id="ARBA00004123"/>
    </source>
</evidence>
<keyword evidence="8" id="KW-0378">Hydrolase</keyword>
<dbReference type="SUPFAM" id="SSF47819">
    <property type="entry name" value="HRDC-like"/>
    <property type="match status" value="1"/>
</dbReference>
<keyword evidence="12" id="KW-0238">DNA-binding</keyword>
<evidence type="ECO:0000256" key="3">
    <source>
        <dbReference type="ARBA" id="ARBA00005446"/>
    </source>
</evidence>
<evidence type="ECO:0000256" key="9">
    <source>
        <dbReference type="ARBA" id="ARBA00022806"/>
    </source>
</evidence>
<organism evidence="27 28">
    <name type="scientific">Nezara viridula</name>
    <name type="common">Southern green stink bug</name>
    <name type="synonym">Cimex viridulus</name>
    <dbReference type="NCBI Taxonomy" id="85310"/>
    <lineage>
        <taxon>Eukaryota</taxon>
        <taxon>Metazoa</taxon>
        <taxon>Ecdysozoa</taxon>
        <taxon>Arthropoda</taxon>
        <taxon>Hexapoda</taxon>
        <taxon>Insecta</taxon>
        <taxon>Pterygota</taxon>
        <taxon>Neoptera</taxon>
        <taxon>Paraneoptera</taxon>
        <taxon>Hemiptera</taxon>
        <taxon>Heteroptera</taxon>
        <taxon>Panheteroptera</taxon>
        <taxon>Pentatomomorpha</taxon>
        <taxon>Pentatomoidea</taxon>
        <taxon>Pentatomidae</taxon>
        <taxon>Pentatominae</taxon>
        <taxon>Nezara</taxon>
    </lineage>
</organism>
<feature type="region of interest" description="Disordered" evidence="23">
    <location>
        <begin position="581"/>
        <end position="603"/>
    </location>
</feature>
<evidence type="ECO:0000256" key="18">
    <source>
        <dbReference type="ARBA" id="ARBA00044542"/>
    </source>
</evidence>
<evidence type="ECO:0000256" key="11">
    <source>
        <dbReference type="ARBA" id="ARBA00022840"/>
    </source>
</evidence>
<dbReference type="GO" id="GO:0005737">
    <property type="term" value="C:cytoplasm"/>
    <property type="evidence" value="ECO:0007669"/>
    <property type="project" value="TreeGrafter"/>
</dbReference>
<evidence type="ECO:0000256" key="8">
    <source>
        <dbReference type="ARBA" id="ARBA00022801"/>
    </source>
</evidence>
<evidence type="ECO:0000256" key="12">
    <source>
        <dbReference type="ARBA" id="ARBA00023125"/>
    </source>
</evidence>
<evidence type="ECO:0000256" key="19">
    <source>
        <dbReference type="ARBA" id="ARBA00049360"/>
    </source>
</evidence>
<dbReference type="GO" id="GO:0006260">
    <property type="term" value="P:DNA replication"/>
    <property type="evidence" value="ECO:0007669"/>
    <property type="project" value="UniProtKB-KW"/>
</dbReference>
<dbReference type="InterPro" id="IPR014001">
    <property type="entry name" value="Helicase_ATP-bd"/>
</dbReference>
<reference evidence="27" key="1">
    <citation type="submission" date="2022-01" db="EMBL/GenBank/DDBJ databases">
        <authorList>
            <person name="King R."/>
        </authorList>
    </citation>
    <scope>NUCLEOTIDE SEQUENCE</scope>
</reference>
<feature type="region of interest" description="Disordered" evidence="23">
    <location>
        <begin position="525"/>
        <end position="546"/>
    </location>
</feature>
<dbReference type="InterPro" id="IPR018982">
    <property type="entry name" value="RQC_domain"/>
</dbReference>
<evidence type="ECO:0000256" key="21">
    <source>
        <dbReference type="ARBA" id="ARBA00076065"/>
    </source>
</evidence>
<dbReference type="CDD" id="cd18794">
    <property type="entry name" value="SF2_C_RecQ"/>
    <property type="match status" value="1"/>
</dbReference>
<evidence type="ECO:0000256" key="13">
    <source>
        <dbReference type="ARBA" id="ARBA00023204"/>
    </source>
</evidence>
<dbReference type="InterPro" id="IPR044876">
    <property type="entry name" value="HRDC_dom_sf"/>
</dbReference>
<dbReference type="GO" id="GO:0000724">
    <property type="term" value="P:double-strand break repair via homologous recombination"/>
    <property type="evidence" value="ECO:0007669"/>
    <property type="project" value="TreeGrafter"/>
</dbReference>
<accession>A0A9P0HIF4</accession>
<evidence type="ECO:0000313" key="28">
    <source>
        <dbReference type="Proteomes" id="UP001152798"/>
    </source>
</evidence>
<keyword evidence="15" id="KW-0539">Nucleus</keyword>
<keyword evidence="14" id="KW-0413">Isomerase</keyword>
<dbReference type="SMART" id="SM00490">
    <property type="entry name" value="HELICc"/>
    <property type="match status" value="1"/>
</dbReference>
<dbReference type="SMART" id="SM00956">
    <property type="entry name" value="RQC"/>
    <property type="match status" value="1"/>
</dbReference>
<dbReference type="InterPro" id="IPR036390">
    <property type="entry name" value="WH_DNA-bd_sf"/>
</dbReference>
<keyword evidence="5" id="KW-0479">Metal-binding</keyword>
<feature type="compositionally biased region" description="Basic residues" evidence="23">
    <location>
        <begin position="1477"/>
        <end position="1494"/>
    </location>
</feature>